<protein>
    <recommendedName>
        <fullName evidence="4">Large ribosomal subunit protein uL5 C-terminal domain-containing protein</fullName>
    </recommendedName>
</protein>
<reference evidence="5" key="3">
    <citation type="submission" date="2025-09" db="UniProtKB">
        <authorList>
            <consortium name="Ensembl"/>
        </authorList>
    </citation>
    <scope>IDENTIFICATION</scope>
</reference>
<evidence type="ECO:0000259" key="4">
    <source>
        <dbReference type="Pfam" id="PF00673"/>
    </source>
</evidence>
<dbReference type="AlphaFoldDB" id="A0A670JHZ3"/>
<dbReference type="PANTHER" id="PTHR11994">
    <property type="entry name" value="60S RIBOSOMAL PROTEIN L11-RELATED"/>
    <property type="match status" value="1"/>
</dbReference>
<dbReference type="GO" id="GO:0003735">
    <property type="term" value="F:structural constituent of ribosome"/>
    <property type="evidence" value="ECO:0007669"/>
    <property type="project" value="InterPro"/>
</dbReference>
<evidence type="ECO:0000313" key="5">
    <source>
        <dbReference type="Ensembl" id="ENSPMRP00000023224.1"/>
    </source>
</evidence>
<keyword evidence="2" id="KW-0689">Ribosomal protein</keyword>
<feature type="domain" description="Large ribosomal subunit protein uL5 C-terminal" evidence="4">
    <location>
        <begin position="61"/>
        <end position="122"/>
    </location>
</feature>
<dbReference type="Gene3D" id="3.30.1440.10">
    <property type="match status" value="1"/>
</dbReference>
<reference evidence="5 6" key="1">
    <citation type="journal article" date="2019" name="Proc. Natl. Acad. Sci. U.S.A.">
        <title>Regulatory changes in pterin and carotenoid genes underlie balanced color polymorphisms in the wall lizard.</title>
        <authorList>
            <person name="Andrade P."/>
            <person name="Pinho C."/>
            <person name="Perez I de Lanuza G."/>
            <person name="Afonso S."/>
            <person name="Brejcha J."/>
            <person name="Rubin C.J."/>
            <person name="Wallerman O."/>
            <person name="Pereira P."/>
            <person name="Sabatino S.J."/>
            <person name="Bellati A."/>
            <person name="Pellitteri-Rosa D."/>
            <person name="Bosakova Z."/>
            <person name="Bunikis I."/>
            <person name="Carretero M.A."/>
            <person name="Feiner N."/>
            <person name="Marsik P."/>
            <person name="Pauperio F."/>
            <person name="Salvi D."/>
            <person name="Soler L."/>
            <person name="While G.M."/>
            <person name="Uller T."/>
            <person name="Font E."/>
            <person name="Andersson L."/>
            <person name="Carneiro M."/>
        </authorList>
    </citation>
    <scope>NUCLEOTIDE SEQUENCE</scope>
</reference>
<sequence>MAQQDQGEKEKPMQEIGGRLSQSAGAAHGPDSCFLKSLIHSQVLWEQEKREDSHSLHCMLGAKAEEILEKGLKVREYGLRRNNSSDTGNFGFGIQEHVDLGMKYDPSVGSGLSLYTCVNKPNITKTPQSPLCLIFHRKHKFWVSAWNPRNLAH</sequence>
<dbReference type="Proteomes" id="UP000472272">
    <property type="component" value="Chromosome 14"/>
</dbReference>
<proteinExistence type="inferred from homology"/>
<dbReference type="InterPro" id="IPR022803">
    <property type="entry name" value="Ribosomal_uL5_dom_sf"/>
</dbReference>
<dbReference type="Pfam" id="PF00673">
    <property type="entry name" value="Ribosomal_L5_C"/>
    <property type="match status" value="1"/>
</dbReference>
<keyword evidence="3" id="KW-0687">Ribonucleoprotein</keyword>
<dbReference type="GO" id="GO:1990904">
    <property type="term" value="C:ribonucleoprotein complex"/>
    <property type="evidence" value="ECO:0007669"/>
    <property type="project" value="UniProtKB-KW"/>
</dbReference>
<dbReference type="GO" id="GO:0006412">
    <property type="term" value="P:translation"/>
    <property type="evidence" value="ECO:0007669"/>
    <property type="project" value="InterPro"/>
</dbReference>
<comment type="similarity">
    <text evidence="1">Belongs to the universal ribosomal protein uL5 family.</text>
</comment>
<evidence type="ECO:0000256" key="2">
    <source>
        <dbReference type="ARBA" id="ARBA00022980"/>
    </source>
</evidence>
<dbReference type="GeneTree" id="ENSGT01100000266966"/>
<dbReference type="Ensembl" id="ENSPMRT00000024664.1">
    <property type="protein sequence ID" value="ENSPMRP00000023224.1"/>
    <property type="gene ID" value="ENSPMRG00000015083.1"/>
</dbReference>
<reference evidence="5" key="2">
    <citation type="submission" date="2025-08" db="UniProtKB">
        <authorList>
            <consortium name="Ensembl"/>
        </authorList>
    </citation>
    <scope>IDENTIFICATION</scope>
</reference>
<evidence type="ECO:0000313" key="6">
    <source>
        <dbReference type="Proteomes" id="UP000472272"/>
    </source>
</evidence>
<dbReference type="InterPro" id="IPR002132">
    <property type="entry name" value="Ribosomal_uL5"/>
</dbReference>
<keyword evidence="6" id="KW-1185">Reference proteome</keyword>
<evidence type="ECO:0000256" key="1">
    <source>
        <dbReference type="ARBA" id="ARBA00008553"/>
    </source>
</evidence>
<dbReference type="SUPFAM" id="SSF55282">
    <property type="entry name" value="RL5-like"/>
    <property type="match status" value="1"/>
</dbReference>
<name>A0A670JHZ3_PODMU</name>
<dbReference type="InterPro" id="IPR031309">
    <property type="entry name" value="Ribosomal_uL5_C"/>
</dbReference>
<accession>A0A670JHZ3</accession>
<dbReference type="GO" id="GO:0005840">
    <property type="term" value="C:ribosome"/>
    <property type="evidence" value="ECO:0007669"/>
    <property type="project" value="UniProtKB-KW"/>
</dbReference>
<organism evidence="5 6">
    <name type="scientific">Podarcis muralis</name>
    <name type="common">Wall lizard</name>
    <name type="synonym">Lacerta muralis</name>
    <dbReference type="NCBI Taxonomy" id="64176"/>
    <lineage>
        <taxon>Eukaryota</taxon>
        <taxon>Metazoa</taxon>
        <taxon>Chordata</taxon>
        <taxon>Craniata</taxon>
        <taxon>Vertebrata</taxon>
        <taxon>Euteleostomi</taxon>
        <taxon>Lepidosauria</taxon>
        <taxon>Squamata</taxon>
        <taxon>Bifurcata</taxon>
        <taxon>Unidentata</taxon>
        <taxon>Episquamata</taxon>
        <taxon>Laterata</taxon>
        <taxon>Lacertibaenia</taxon>
        <taxon>Lacertidae</taxon>
        <taxon>Podarcis</taxon>
    </lineage>
</organism>
<evidence type="ECO:0000256" key="3">
    <source>
        <dbReference type="ARBA" id="ARBA00023274"/>
    </source>
</evidence>